<keyword evidence="2" id="KW-1185">Reference proteome</keyword>
<dbReference type="EMBL" id="MU069979">
    <property type="protein sequence ID" value="KAF5831080.1"/>
    <property type="molecule type" value="Genomic_DNA"/>
</dbReference>
<sequence>MGAGGSMYAHAARCVVYSLCLHVLFPCVRLYAFPLYVKYELLGAKVAGLFGMFMSMQRFNVLLDFFECLDKCLFKGCSTHCASEFVVCKNDWPGMGVVCGKITANKS</sequence>
<gene>
    <name evidence="1" type="ORF">DUNSADRAFT_13636</name>
</gene>
<evidence type="ECO:0000313" key="2">
    <source>
        <dbReference type="Proteomes" id="UP000815325"/>
    </source>
</evidence>
<reference evidence="1" key="1">
    <citation type="submission" date="2017-08" db="EMBL/GenBank/DDBJ databases">
        <authorList>
            <person name="Polle J.E."/>
            <person name="Barry K."/>
            <person name="Cushman J."/>
            <person name="Schmutz J."/>
            <person name="Tran D."/>
            <person name="Hathwaick L.T."/>
            <person name="Yim W.C."/>
            <person name="Jenkins J."/>
            <person name="Mckie-Krisberg Z.M."/>
            <person name="Prochnik S."/>
            <person name="Lindquist E."/>
            <person name="Dockter R.B."/>
            <person name="Adam C."/>
            <person name="Molina H."/>
            <person name="Bunkerborg J."/>
            <person name="Jin E."/>
            <person name="Buchheim M."/>
            <person name="Magnuson J."/>
        </authorList>
    </citation>
    <scope>NUCLEOTIDE SEQUENCE</scope>
    <source>
        <strain evidence="1">CCAP 19/18</strain>
    </source>
</reference>
<comment type="caution">
    <text evidence="1">The sequence shown here is derived from an EMBL/GenBank/DDBJ whole genome shotgun (WGS) entry which is preliminary data.</text>
</comment>
<proteinExistence type="predicted"/>
<evidence type="ECO:0008006" key="3">
    <source>
        <dbReference type="Google" id="ProtNLM"/>
    </source>
</evidence>
<accession>A0ABQ7G924</accession>
<organism evidence="1 2">
    <name type="scientific">Dunaliella salina</name>
    <name type="common">Green alga</name>
    <name type="synonym">Protococcus salinus</name>
    <dbReference type="NCBI Taxonomy" id="3046"/>
    <lineage>
        <taxon>Eukaryota</taxon>
        <taxon>Viridiplantae</taxon>
        <taxon>Chlorophyta</taxon>
        <taxon>core chlorophytes</taxon>
        <taxon>Chlorophyceae</taxon>
        <taxon>CS clade</taxon>
        <taxon>Chlamydomonadales</taxon>
        <taxon>Dunaliellaceae</taxon>
        <taxon>Dunaliella</taxon>
    </lineage>
</organism>
<evidence type="ECO:0000313" key="1">
    <source>
        <dbReference type="EMBL" id="KAF5831080.1"/>
    </source>
</evidence>
<name>A0ABQ7G924_DUNSA</name>
<protein>
    <recommendedName>
        <fullName evidence="3">Secreted protein</fullName>
    </recommendedName>
</protein>
<dbReference type="Proteomes" id="UP000815325">
    <property type="component" value="Unassembled WGS sequence"/>
</dbReference>